<keyword evidence="3" id="KW-0201">Cytochrome c-type biogenesis</keyword>
<dbReference type="STRING" id="81479.RA876_01190"/>
<evidence type="ECO:0000259" key="5">
    <source>
        <dbReference type="Pfam" id="PF23914"/>
    </source>
</evidence>
<feature type="domain" description="Cytochrome c-type biogenesis protein H TPR" evidence="5">
    <location>
        <begin position="128"/>
        <end position="260"/>
    </location>
</feature>
<dbReference type="EMBL" id="MSYM01000008">
    <property type="protein sequence ID" value="OLP07480.1"/>
    <property type="molecule type" value="Genomic_DNA"/>
</dbReference>
<evidence type="ECO:0000313" key="6">
    <source>
        <dbReference type="EMBL" id="OLP07480.1"/>
    </source>
</evidence>
<dbReference type="NCBIfam" id="TIGR03142">
    <property type="entry name" value="cytochro_ccmI"/>
    <property type="match status" value="1"/>
</dbReference>
<feature type="domain" description="Cytochrome c-type biogenesis protein H TPR" evidence="5">
    <location>
        <begin position="298"/>
        <end position="427"/>
    </location>
</feature>
<dbReference type="GO" id="GO:0005886">
    <property type="term" value="C:plasma membrane"/>
    <property type="evidence" value="ECO:0007669"/>
    <property type="project" value="TreeGrafter"/>
</dbReference>
<keyword evidence="2" id="KW-0677">Repeat</keyword>
<dbReference type="AlphaFoldDB" id="A0A1Q8YHW0"/>
<evidence type="ECO:0000256" key="2">
    <source>
        <dbReference type="ARBA" id="ARBA00022737"/>
    </source>
</evidence>
<dbReference type="Proteomes" id="UP000185911">
    <property type="component" value="Unassembled WGS sequence"/>
</dbReference>
<organism evidence="6 7">
    <name type="scientific">Rhodoferax antarcticus ANT.BR</name>
    <dbReference type="NCBI Taxonomy" id="1111071"/>
    <lineage>
        <taxon>Bacteria</taxon>
        <taxon>Pseudomonadati</taxon>
        <taxon>Pseudomonadota</taxon>
        <taxon>Betaproteobacteria</taxon>
        <taxon>Burkholderiales</taxon>
        <taxon>Comamonadaceae</taxon>
        <taxon>Rhodoferax</taxon>
    </lineage>
</organism>
<dbReference type="RefSeq" id="WP_075585783.1">
    <property type="nucleotide sequence ID" value="NZ_MSYM01000008.1"/>
</dbReference>
<accession>A0A1Q8YHW0</accession>
<name>A0A1Q8YHW0_9BURK</name>
<dbReference type="Gene3D" id="1.25.40.10">
    <property type="entry name" value="Tetratricopeptide repeat domain"/>
    <property type="match status" value="2"/>
</dbReference>
<dbReference type="PANTHER" id="PTHR47870">
    <property type="entry name" value="CYTOCHROME C-TYPE BIOGENESIS PROTEIN CCMH"/>
    <property type="match status" value="1"/>
</dbReference>
<dbReference type="InterPro" id="IPR051263">
    <property type="entry name" value="C-type_cytochrome_biogenesis"/>
</dbReference>
<evidence type="ECO:0000313" key="7">
    <source>
        <dbReference type="Proteomes" id="UP000185911"/>
    </source>
</evidence>
<dbReference type="InterPro" id="IPR017560">
    <property type="entry name" value="Cyt_c_biogenesis_CcmI"/>
</dbReference>
<dbReference type="SUPFAM" id="SSF48452">
    <property type="entry name" value="TPR-like"/>
    <property type="match status" value="1"/>
</dbReference>
<proteinExistence type="predicted"/>
<dbReference type="GO" id="GO:0030313">
    <property type="term" value="C:cell envelope"/>
    <property type="evidence" value="ECO:0007669"/>
    <property type="project" value="UniProtKB-SubCell"/>
</dbReference>
<dbReference type="InterPro" id="IPR056413">
    <property type="entry name" value="TPR_CcmH_CycH"/>
</dbReference>
<keyword evidence="4" id="KW-0802">TPR repeat</keyword>
<evidence type="ECO:0000256" key="4">
    <source>
        <dbReference type="ARBA" id="ARBA00022803"/>
    </source>
</evidence>
<sequence>MNVFIGIAALLTLLVLTWLLFPLLRSRNQGSVSSEGLNAAIHRDQLHALEADLARGVINQEDFEATRDELQLRLLDDTQSTPIATTKEGKRWLSPRSTAIIVALATPLLTVGLYLQIGNPALVDPVRSQELGEQELRDMVDKLAQRQNANPTDLQGWTMLARSYRAMGRLEDARNAFEKAGSYTDTLPDALLDYAAVLGGLQGNRLDGKPTTLIEQALKVSPDHPGGLMMLGISAYQRADYVNAVKSWEQLLRLLDPASSDAQQMRGNIADARAQGKMPPADTTKLPPVPAGAAAGGMTPEMINEMVQRLAARLQDNPEDYAGWARLANAYKVQGRLDEAVQAFAKTGPLLASDVSIITQYADLLAMRAQGDFKGQPITLINKALSIDPKQPNALMMAAQAAYQARDYAKAIGHWETVLTVLPKDSKDSRQVQAEIAEAKRKMTAAKP</sequence>
<comment type="subcellular location">
    <subcellularLocation>
        <location evidence="1">Cell envelope</location>
    </subcellularLocation>
</comment>
<comment type="caution">
    <text evidence="6">The sequence shown here is derived from an EMBL/GenBank/DDBJ whole genome shotgun (WGS) entry which is preliminary data.</text>
</comment>
<protein>
    <submittedName>
        <fullName evidence="6">Cytochrome c-type biogenesis protein ccmI</fullName>
    </submittedName>
</protein>
<dbReference type="InterPro" id="IPR019734">
    <property type="entry name" value="TPR_rpt"/>
</dbReference>
<dbReference type="Pfam" id="PF23914">
    <property type="entry name" value="TPR_CcmH_CycH"/>
    <property type="match status" value="2"/>
</dbReference>
<dbReference type="InterPro" id="IPR011990">
    <property type="entry name" value="TPR-like_helical_dom_sf"/>
</dbReference>
<dbReference type="PANTHER" id="PTHR47870:SF4">
    <property type="entry name" value="CYTOCHROME C-TYPE BIOGENESIS PROTEIN CYCH"/>
    <property type="match status" value="1"/>
</dbReference>
<gene>
    <name evidence="6" type="primary">ccmI</name>
    <name evidence="6" type="ORF">BLL52_1310</name>
</gene>
<dbReference type="SMART" id="SM00028">
    <property type="entry name" value="TPR"/>
    <property type="match status" value="4"/>
</dbReference>
<keyword evidence="7" id="KW-1185">Reference proteome</keyword>
<dbReference type="GO" id="GO:0017004">
    <property type="term" value="P:cytochrome complex assembly"/>
    <property type="evidence" value="ECO:0007669"/>
    <property type="project" value="UniProtKB-KW"/>
</dbReference>
<evidence type="ECO:0000256" key="3">
    <source>
        <dbReference type="ARBA" id="ARBA00022748"/>
    </source>
</evidence>
<evidence type="ECO:0000256" key="1">
    <source>
        <dbReference type="ARBA" id="ARBA00004196"/>
    </source>
</evidence>
<reference evidence="6 7" key="1">
    <citation type="submission" date="2017-01" db="EMBL/GenBank/DDBJ databases">
        <title>Genome sequence of Rhodoferax antarcticus ANT.BR, a psychrophilic purple nonsulfur bacterium from an Antarctic microbial mat.</title>
        <authorList>
            <person name="Baker J."/>
            <person name="Riester C."/>
            <person name="Skinner B."/>
            <person name="Newell A."/>
            <person name="Swingley W."/>
            <person name="Madigan M."/>
            <person name="Jung D."/>
            <person name="Asao M."/>
            <person name="Chen M."/>
            <person name="Loughlin P."/>
            <person name="Pan H."/>
            <person name="Lin S."/>
            <person name="Li N."/>
            <person name="Shaw J."/>
            <person name="Prado M."/>
            <person name="Sherman C."/>
            <person name="Li X."/>
            <person name="Tang J."/>
            <person name="Blankenship R."/>
            <person name="Zhao T."/>
            <person name="Touchman J."/>
            <person name="Sattley M."/>
        </authorList>
    </citation>
    <scope>NUCLEOTIDE SEQUENCE [LARGE SCALE GENOMIC DNA]</scope>
    <source>
        <strain evidence="6 7">ANT.BR</strain>
    </source>
</reference>